<organism evidence="1">
    <name type="scientific">Streptococcus sanguinis</name>
    <dbReference type="NCBI Taxonomy" id="1305"/>
    <lineage>
        <taxon>Bacteria</taxon>
        <taxon>Bacillati</taxon>
        <taxon>Bacillota</taxon>
        <taxon>Bacilli</taxon>
        <taxon>Lactobacillales</taxon>
        <taxon>Streptococcaceae</taxon>
        <taxon>Streptococcus</taxon>
    </lineage>
</organism>
<gene>
    <name evidence="1" type="ORF">HGP05_00320</name>
</gene>
<comment type="caution">
    <text evidence="1">The sequence shown here is derived from an EMBL/GenBank/DDBJ whole genome shotgun (WGS) entry which is preliminary data.</text>
</comment>
<sequence length="161" mass="18663">MLKENGEIDKTFQEAKIVLVPTGGCDNLKSWITMKTIDQFGLPFGIFLDSDRMFLTDQTKNTATIDKNTEHGRIAFCTRKREAENYLHPDIFGGSVYITDYNDVKEEVKKFNQTKESKVLKNYWPKMTIDQIHDQEKYIDNNGIEHFELTEIVKSFLTLVG</sequence>
<dbReference type="AlphaFoldDB" id="A0A7Y0VB58"/>
<name>A0A7Y0VB58_STRSA</name>
<protein>
    <submittedName>
        <fullName evidence="1">Uncharacterized protein</fullName>
    </submittedName>
</protein>
<dbReference type="EMBL" id="JABBCN010000001">
    <property type="protein sequence ID" value="NMX24576.1"/>
    <property type="molecule type" value="Genomic_DNA"/>
</dbReference>
<reference evidence="1" key="1">
    <citation type="submission" date="2020-04" db="EMBL/GenBank/DDBJ databases">
        <authorList>
            <person name="Chakraborty B."/>
            <person name="Walker A.R."/>
            <person name="Burne R.A."/>
        </authorList>
    </citation>
    <scope>NUCLEOTIDE SEQUENCE [LARGE SCALE GENOMIC DNA]</scope>
    <source>
        <strain evidence="1">BCA8</strain>
    </source>
</reference>
<proteinExistence type="predicted"/>
<evidence type="ECO:0000313" key="1">
    <source>
        <dbReference type="EMBL" id="NMX24576.1"/>
    </source>
</evidence>
<accession>A0A7Y0VB58</accession>